<feature type="transmembrane region" description="Helical" evidence="6">
    <location>
        <begin position="246"/>
        <end position="268"/>
    </location>
</feature>
<feature type="transmembrane region" description="Helical" evidence="6">
    <location>
        <begin position="288"/>
        <end position="307"/>
    </location>
</feature>
<dbReference type="GO" id="GO:0015179">
    <property type="term" value="F:L-amino acid transmembrane transporter activity"/>
    <property type="evidence" value="ECO:0007669"/>
    <property type="project" value="TreeGrafter"/>
</dbReference>
<feature type="transmembrane region" description="Helical" evidence="6">
    <location>
        <begin position="138"/>
        <end position="156"/>
    </location>
</feature>
<protein>
    <recommendedName>
        <fullName evidence="7">Amino acid transporter transmembrane domain-containing protein</fullName>
    </recommendedName>
</protein>
<evidence type="ECO:0000256" key="3">
    <source>
        <dbReference type="ARBA" id="ARBA00022692"/>
    </source>
</evidence>
<evidence type="ECO:0000256" key="2">
    <source>
        <dbReference type="ARBA" id="ARBA00008066"/>
    </source>
</evidence>
<reference evidence="8 9" key="1">
    <citation type="journal article" date="2018" name="Front. Microbiol.">
        <title>Genome-Wide Analysis of Corynespora cassiicola Leaf Fall Disease Putative Effectors.</title>
        <authorList>
            <person name="Lopez D."/>
            <person name="Ribeiro S."/>
            <person name="Label P."/>
            <person name="Fumanal B."/>
            <person name="Venisse J.S."/>
            <person name="Kohler A."/>
            <person name="de Oliveira R.R."/>
            <person name="Labutti K."/>
            <person name="Lipzen A."/>
            <person name="Lail K."/>
            <person name="Bauer D."/>
            <person name="Ohm R.A."/>
            <person name="Barry K.W."/>
            <person name="Spatafora J."/>
            <person name="Grigoriev I.V."/>
            <person name="Martin F.M."/>
            <person name="Pujade-Renaud V."/>
        </authorList>
    </citation>
    <scope>NUCLEOTIDE SEQUENCE [LARGE SCALE GENOMIC DNA]</scope>
    <source>
        <strain evidence="8 9">Philippines</strain>
    </source>
</reference>
<evidence type="ECO:0000256" key="5">
    <source>
        <dbReference type="ARBA" id="ARBA00023136"/>
    </source>
</evidence>
<feature type="transmembrane region" description="Helical" evidence="6">
    <location>
        <begin position="205"/>
        <end position="234"/>
    </location>
</feature>
<dbReference type="AlphaFoldDB" id="A0A2T2NHT2"/>
<evidence type="ECO:0000313" key="9">
    <source>
        <dbReference type="Proteomes" id="UP000240883"/>
    </source>
</evidence>
<evidence type="ECO:0000313" key="8">
    <source>
        <dbReference type="EMBL" id="PSN64992.1"/>
    </source>
</evidence>
<feature type="transmembrane region" description="Helical" evidence="6">
    <location>
        <begin position="328"/>
        <end position="348"/>
    </location>
</feature>
<feature type="transmembrane region" description="Helical" evidence="6">
    <location>
        <begin position="24"/>
        <end position="44"/>
    </location>
</feature>
<keyword evidence="4 6" id="KW-1133">Transmembrane helix</keyword>
<dbReference type="OrthoDB" id="3162524at2759"/>
<feature type="transmembrane region" description="Helical" evidence="6">
    <location>
        <begin position="104"/>
        <end position="126"/>
    </location>
</feature>
<comment type="subcellular location">
    <subcellularLocation>
        <location evidence="1">Membrane</location>
        <topology evidence="1">Multi-pass membrane protein</topology>
    </subcellularLocation>
</comment>
<dbReference type="GO" id="GO:0016020">
    <property type="term" value="C:membrane"/>
    <property type="evidence" value="ECO:0007669"/>
    <property type="project" value="UniProtKB-SubCell"/>
</dbReference>
<keyword evidence="5 6" id="KW-0472">Membrane</keyword>
<comment type="similarity">
    <text evidence="2">Belongs to the amino acid/polyamine transporter 2 family.</text>
</comment>
<feature type="transmembrane region" description="Helical" evidence="6">
    <location>
        <begin position="354"/>
        <end position="380"/>
    </location>
</feature>
<dbReference type="PANTHER" id="PTHR22950:SF697">
    <property type="entry name" value="AMINO ACID TRANSPORTER (EUROFUNG)"/>
    <property type="match status" value="1"/>
</dbReference>
<accession>A0A2T2NHT2</accession>
<keyword evidence="3 6" id="KW-0812">Transmembrane</keyword>
<evidence type="ECO:0000256" key="1">
    <source>
        <dbReference type="ARBA" id="ARBA00004141"/>
    </source>
</evidence>
<organism evidence="8 9">
    <name type="scientific">Corynespora cassiicola Philippines</name>
    <dbReference type="NCBI Taxonomy" id="1448308"/>
    <lineage>
        <taxon>Eukaryota</taxon>
        <taxon>Fungi</taxon>
        <taxon>Dikarya</taxon>
        <taxon>Ascomycota</taxon>
        <taxon>Pezizomycotina</taxon>
        <taxon>Dothideomycetes</taxon>
        <taxon>Pleosporomycetidae</taxon>
        <taxon>Pleosporales</taxon>
        <taxon>Corynesporascaceae</taxon>
        <taxon>Corynespora</taxon>
    </lineage>
</organism>
<feature type="transmembrane region" description="Helical" evidence="6">
    <location>
        <begin position="163"/>
        <end position="185"/>
    </location>
</feature>
<dbReference type="Proteomes" id="UP000240883">
    <property type="component" value="Unassembled WGS sequence"/>
</dbReference>
<name>A0A2T2NHT2_CORCC</name>
<feature type="domain" description="Amino acid transporter transmembrane" evidence="7">
    <location>
        <begin position="26"/>
        <end position="419"/>
    </location>
</feature>
<dbReference type="PANTHER" id="PTHR22950">
    <property type="entry name" value="AMINO ACID TRANSPORTER"/>
    <property type="match status" value="1"/>
</dbReference>
<dbReference type="STRING" id="1448308.A0A2T2NHT2"/>
<dbReference type="FunFam" id="1.20.1740.10:FF:000039">
    <property type="entry name" value="Neutral amino acid transporter (Eurofung)"/>
    <property type="match status" value="1"/>
</dbReference>
<sequence>MFDSKGEDDFEVFKTTTDGVQFRLVGWPMASVIFLKIIFATGVLSIPTAMYGLGAIGGALSVIGWGAINTYFAIVQGNFRNRHAHCHSIADMALVVGGPILKEIVGGLFIIAYVLCSGSGIIGLAAGLNALSDHAACTVWWAFLSAVVIIASASVRKFEKIGWLTWAGFISIYVAVFIVVVGVTTRDRPAAAPQEGDFDFGYHAIAYPSFMVGMTATCTIFVSSAGTSAFLPVISEMKKPRDYNKAVYVCMGIVQASYLAFSLVVYKWCGKWVTNPSLGSAGSTLKKVAYGIGLIGLMVSGCLYLHVAAKYVFVRILRNSSHLQRNTVVHWGTWLGCTTILGALAFILAQAIPIFSYLIALTGSICFAPIAICLPGYLWLYDHPEYKSGGIGKKAIWGLHVLLIAIGAFLCVGGTYGVVEQIMEAYRSGMIGGAFSCADNSGLHG</sequence>
<feature type="transmembrane region" description="Helical" evidence="6">
    <location>
        <begin position="50"/>
        <end position="74"/>
    </location>
</feature>
<proteinExistence type="inferred from homology"/>
<keyword evidence="9" id="KW-1185">Reference proteome</keyword>
<dbReference type="InterPro" id="IPR013057">
    <property type="entry name" value="AA_transpt_TM"/>
</dbReference>
<evidence type="ECO:0000256" key="4">
    <source>
        <dbReference type="ARBA" id="ARBA00022989"/>
    </source>
</evidence>
<dbReference type="EMBL" id="KZ678137">
    <property type="protein sequence ID" value="PSN64992.1"/>
    <property type="molecule type" value="Genomic_DNA"/>
</dbReference>
<gene>
    <name evidence="8" type="ORF">BS50DRAFT_496552</name>
</gene>
<evidence type="ECO:0000259" key="7">
    <source>
        <dbReference type="Pfam" id="PF01490"/>
    </source>
</evidence>
<dbReference type="Pfam" id="PF01490">
    <property type="entry name" value="Aa_trans"/>
    <property type="match status" value="1"/>
</dbReference>
<evidence type="ECO:0000256" key="6">
    <source>
        <dbReference type="SAM" id="Phobius"/>
    </source>
</evidence>
<feature type="transmembrane region" description="Helical" evidence="6">
    <location>
        <begin position="401"/>
        <end position="419"/>
    </location>
</feature>